<dbReference type="Proteomes" id="UP000175677">
    <property type="component" value="Unassembled WGS sequence"/>
</dbReference>
<gene>
    <name evidence="2" type="ORF">BFQ30_04755</name>
</gene>
<keyword evidence="3" id="KW-1185">Reference proteome</keyword>
<keyword evidence="1" id="KW-0732">Signal</keyword>
<dbReference type="RefSeq" id="WP_005642165.1">
    <property type="nucleotide sequence ID" value="NZ_MCII02000034.1"/>
</dbReference>
<reference evidence="2 3" key="1">
    <citation type="submission" date="2016-08" db="EMBL/GenBank/DDBJ databases">
        <authorList>
            <person name="Eshaghi A."/>
            <person name="Soares D."/>
            <person name="Kus J."/>
            <person name="Richardson D."/>
            <person name="Li A."/>
            <person name="Patel S.N."/>
        </authorList>
    </citation>
    <scope>NUCLEOTIDE SEQUENCE [LARGE SCALE GENOMIC DNA]</scope>
    <source>
        <strain evidence="2 3">C860</strain>
    </source>
</reference>
<organism evidence="2 3">
    <name type="scientific">Haemophilus quentini</name>
    <dbReference type="NCBI Taxonomy" id="123834"/>
    <lineage>
        <taxon>Bacteria</taxon>
        <taxon>Pseudomonadati</taxon>
        <taxon>Pseudomonadota</taxon>
        <taxon>Gammaproteobacteria</taxon>
        <taxon>Pasteurellales</taxon>
        <taxon>Pasteurellaceae</taxon>
        <taxon>Haemophilus</taxon>
    </lineage>
</organism>
<name>A0ABX3BTC0_9PAST</name>
<feature type="signal peptide" evidence="1">
    <location>
        <begin position="1"/>
        <end position="22"/>
    </location>
</feature>
<accession>A0ABX3BTC0</accession>
<evidence type="ECO:0000313" key="3">
    <source>
        <dbReference type="Proteomes" id="UP000175677"/>
    </source>
</evidence>
<dbReference type="InterPro" id="IPR010352">
    <property type="entry name" value="DUF945"/>
</dbReference>
<comment type="caution">
    <text evidence="2">The sequence shown here is derived from an EMBL/GenBank/DDBJ whole genome shotgun (WGS) entry which is preliminary data.</text>
</comment>
<evidence type="ECO:0008006" key="4">
    <source>
        <dbReference type="Google" id="ProtNLM"/>
    </source>
</evidence>
<protein>
    <recommendedName>
        <fullName evidence="4">DUF945 domain-containing protein</fullName>
    </recommendedName>
</protein>
<evidence type="ECO:0000256" key="1">
    <source>
        <dbReference type="SAM" id="SignalP"/>
    </source>
</evidence>
<dbReference type="EMBL" id="MDJC01000002">
    <property type="protein sequence ID" value="OEY77870.1"/>
    <property type="molecule type" value="Genomic_DNA"/>
</dbReference>
<proteinExistence type="predicted"/>
<evidence type="ECO:0000313" key="2">
    <source>
        <dbReference type="EMBL" id="OEY77870.1"/>
    </source>
</evidence>
<feature type="chain" id="PRO_5045225322" description="DUF945 domain-containing protein" evidence="1">
    <location>
        <begin position="23"/>
        <end position="482"/>
    </location>
</feature>
<sequence>MKKSKIAAGVVVALAAVWCAGAWFTGKKAEEEYLHQLKQLDQLFAKTDVLEESKIFYKNIKFDRGLFASHIQDQIEIHKANETIIIPLSSTLYHGPLPLDRVAKLNFVPAIFSSQTLLGKNATTQVLFDITKSEKPLQLNFAMNYVLNGNAELKLASGQYHNEQSQSKADFDWSNVVLNVDLDKNEPSNYTLSVDSFNSNDPNHSVSTASLIKIKDLVVQGSLQSTKWPFIYSGNINSKIGYFEQNTESAETGEKFSLMQKNSQANLTTQVEGDTVNIINKTNLDELHINGNNLGKVTNNVEFNHIDGNALQELLNILVAIGKADSDTPLSKTLVQKLQQAGMTIANNQPQIKFAPLSISDEKGKVALDLNIALVPNPKFDLMRSGLYKQFKDFSINFDVNKETAISLLSKFVPENQKQDLAYRMDELVAEGEANGIIVNADKTVTLTLALENNELKLNGKPIPEEQLKMILFMLVMGGIGR</sequence>
<dbReference type="Pfam" id="PF06097">
    <property type="entry name" value="DUF945"/>
    <property type="match status" value="1"/>
</dbReference>